<dbReference type="InterPro" id="IPR039123">
    <property type="entry name" value="PPTC7"/>
</dbReference>
<dbReference type="GO" id="GO:0046872">
    <property type="term" value="F:metal ion binding"/>
    <property type="evidence" value="ECO:0007669"/>
    <property type="project" value="UniProtKB-UniRule"/>
</dbReference>
<dbReference type="EC" id="3.1.3.16" evidence="1"/>
<comment type="catalytic activity">
    <reaction evidence="1">
        <text>O-phospho-L-threonyl-[protein] + H2O = L-threonyl-[protein] + phosphate</text>
        <dbReference type="Rhea" id="RHEA:47004"/>
        <dbReference type="Rhea" id="RHEA-COMP:11060"/>
        <dbReference type="Rhea" id="RHEA-COMP:11605"/>
        <dbReference type="ChEBI" id="CHEBI:15377"/>
        <dbReference type="ChEBI" id="CHEBI:30013"/>
        <dbReference type="ChEBI" id="CHEBI:43474"/>
        <dbReference type="ChEBI" id="CHEBI:61977"/>
        <dbReference type="EC" id="3.1.3.16"/>
    </reaction>
</comment>
<dbReference type="PANTHER" id="PTHR12320">
    <property type="entry name" value="PROTEIN PHOSPHATASE 2C"/>
    <property type="match status" value="1"/>
</dbReference>
<keyword evidence="4" id="KW-1185">Reference proteome</keyword>
<comment type="catalytic activity">
    <reaction evidence="1">
        <text>O-phospho-L-seryl-[protein] + H2O = L-seryl-[protein] + phosphate</text>
        <dbReference type="Rhea" id="RHEA:20629"/>
        <dbReference type="Rhea" id="RHEA-COMP:9863"/>
        <dbReference type="Rhea" id="RHEA-COMP:11604"/>
        <dbReference type="ChEBI" id="CHEBI:15377"/>
        <dbReference type="ChEBI" id="CHEBI:29999"/>
        <dbReference type="ChEBI" id="CHEBI:43474"/>
        <dbReference type="ChEBI" id="CHEBI:83421"/>
        <dbReference type="EC" id="3.1.3.16"/>
    </reaction>
</comment>
<keyword evidence="1" id="KW-0464">Manganese</keyword>
<accession>A0AAW1XMF9</accession>
<comment type="similarity">
    <text evidence="1">Belongs to the PP2C family.</text>
</comment>
<protein>
    <recommendedName>
        <fullName evidence="1">Protein phosphatase</fullName>
        <ecNumber evidence="1">3.1.3.16</ecNumber>
    </recommendedName>
</protein>
<evidence type="ECO:0000259" key="2">
    <source>
        <dbReference type="PROSITE" id="PS51746"/>
    </source>
</evidence>
<dbReference type="AlphaFoldDB" id="A0AAW1XMF9"/>
<evidence type="ECO:0000313" key="4">
    <source>
        <dbReference type="Proteomes" id="UP001457282"/>
    </source>
</evidence>
<dbReference type="InterPro" id="IPR036457">
    <property type="entry name" value="PPM-type-like_dom_sf"/>
</dbReference>
<dbReference type="InterPro" id="IPR001932">
    <property type="entry name" value="PPM-type_phosphatase-like_dom"/>
</dbReference>
<name>A0AAW1XMF9_RUBAR</name>
<dbReference type="Gene3D" id="3.60.40.10">
    <property type="entry name" value="PPM-type phosphatase domain"/>
    <property type="match status" value="1"/>
</dbReference>
<proteinExistence type="inferred from homology"/>
<dbReference type="PANTHER" id="PTHR12320:SF14">
    <property type="entry name" value="PROTEIN PHOSPHATASE"/>
    <property type="match status" value="1"/>
</dbReference>
<sequence>MKMVCGSFYLSKDRRDWPVEGEDAHFICAEENTIGVADGVGGCRKHGIDSGVYARKLMNNAVTAVHNQHRISGDSNVDPRKVLNEAYANTKDVEGLSTACIVALNNRDGKLHAVNVGDSGFMFFRNNKFMYKSPIQQHGFNCPFNLGRNAENGPQSAEEIKPVEVIPGDVIVLGTDGLLDNVWPEEIEQVLEENTVVEPELLAWIIAEQLALRNSEDVNRFSPYSIASYKAGKERIGGKVDDITVIVGHIIAAQQ</sequence>
<comment type="caution">
    <text evidence="3">The sequence shown here is derived from an EMBL/GenBank/DDBJ whole genome shotgun (WGS) entry which is preliminary data.</text>
</comment>
<dbReference type="EMBL" id="JBEDUW010000003">
    <property type="protein sequence ID" value="KAK9936990.1"/>
    <property type="molecule type" value="Genomic_DNA"/>
</dbReference>
<dbReference type="SMART" id="SM00332">
    <property type="entry name" value="PP2Cc"/>
    <property type="match status" value="1"/>
</dbReference>
<reference evidence="3 4" key="1">
    <citation type="journal article" date="2023" name="G3 (Bethesda)">
        <title>A chromosome-length genome assembly and annotation of blackberry (Rubus argutus, cv. 'Hillquist').</title>
        <authorList>
            <person name="Bruna T."/>
            <person name="Aryal R."/>
            <person name="Dudchenko O."/>
            <person name="Sargent D.J."/>
            <person name="Mead D."/>
            <person name="Buti M."/>
            <person name="Cavallini A."/>
            <person name="Hytonen T."/>
            <person name="Andres J."/>
            <person name="Pham M."/>
            <person name="Weisz D."/>
            <person name="Mascagni F."/>
            <person name="Usai G."/>
            <person name="Natali L."/>
            <person name="Bassil N."/>
            <person name="Fernandez G.E."/>
            <person name="Lomsadze A."/>
            <person name="Armour M."/>
            <person name="Olukolu B."/>
            <person name="Poorten T."/>
            <person name="Britton C."/>
            <person name="Davik J."/>
            <person name="Ashrafi H."/>
            <person name="Aiden E.L."/>
            <person name="Borodovsky M."/>
            <person name="Worthington M."/>
        </authorList>
    </citation>
    <scope>NUCLEOTIDE SEQUENCE [LARGE SCALE GENOMIC DNA]</scope>
    <source>
        <tissue evidence="3">Leaf</tissue>
    </source>
</reference>
<keyword evidence="1" id="KW-0378">Hydrolase</keyword>
<comment type="cofactor">
    <cofactor evidence="1">
        <name>Mg(2+)</name>
        <dbReference type="ChEBI" id="CHEBI:18420"/>
    </cofactor>
</comment>
<dbReference type="SMART" id="SM00331">
    <property type="entry name" value="PP2C_SIG"/>
    <property type="match status" value="1"/>
</dbReference>
<dbReference type="Pfam" id="PF07228">
    <property type="entry name" value="SpoIIE"/>
    <property type="match status" value="1"/>
</dbReference>
<organism evidence="3 4">
    <name type="scientific">Rubus argutus</name>
    <name type="common">Southern blackberry</name>
    <dbReference type="NCBI Taxonomy" id="59490"/>
    <lineage>
        <taxon>Eukaryota</taxon>
        <taxon>Viridiplantae</taxon>
        <taxon>Streptophyta</taxon>
        <taxon>Embryophyta</taxon>
        <taxon>Tracheophyta</taxon>
        <taxon>Spermatophyta</taxon>
        <taxon>Magnoliopsida</taxon>
        <taxon>eudicotyledons</taxon>
        <taxon>Gunneridae</taxon>
        <taxon>Pentapetalae</taxon>
        <taxon>rosids</taxon>
        <taxon>fabids</taxon>
        <taxon>Rosales</taxon>
        <taxon>Rosaceae</taxon>
        <taxon>Rosoideae</taxon>
        <taxon>Rosoideae incertae sedis</taxon>
        <taxon>Rubus</taxon>
    </lineage>
</organism>
<dbReference type="GO" id="GO:0004722">
    <property type="term" value="F:protein serine/threonine phosphatase activity"/>
    <property type="evidence" value="ECO:0007669"/>
    <property type="project" value="UniProtKB-EC"/>
</dbReference>
<keyword evidence="1" id="KW-0460">Magnesium</keyword>
<feature type="domain" description="PPM-type phosphatase" evidence="2">
    <location>
        <begin position="7"/>
        <end position="250"/>
    </location>
</feature>
<dbReference type="PROSITE" id="PS51746">
    <property type="entry name" value="PPM_2"/>
    <property type="match status" value="1"/>
</dbReference>
<keyword evidence="1" id="KW-0904">Protein phosphatase</keyword>
<gene>
    <name evidence="3" type="ORF">M0R45_013809</name>
</gene>
<keyword evidence="1" id="KW-0479">Metal-binding</keyword>
<comment type="cofactor">
    <cofactor evidence="1">
        <name>Mn(2+)</name>
        <dbReference type="ChEBI" id="CHEBI:29035"/>
    </cofactor>
</comment>
<evidence type="ECO:0000256" key="1">
    <source>
        <dbReference type="RuleBase" id="RU366020"/>
    </source>
</evidence>
<dbReference type="Proteomes" id="UP001457282">
    <property type="component" value="Unassembled WGS sequence"/>
</dbReference>
<evidence type="ECO:0000313" key="3">
    <source>
        <dbReference type="EMBL" id="KAK9936990.1"/>
    </source>
</evidence>
<dbReference type="SUPFAM" id="SSF81606">
    <property type="entry name" value="PP2C-like"/>
    <property type="match status" value="1"/>
</dbReference>